<sequence length="312" mass="36942">MIRKLLNTSTSNPQWFQKLNVHSTQLRAINKGPFISTPMYSARDQEYIPKNHFQNSVLKSFQLGFISLLKALQNRNEKRIKNLTRPNLASQLLEYLDYLKNKNKELILQNLDDFQITIENIVGLKYIYGIPLESKAQLEQYKPIEVGQQKPNKIHRVYYVNKNLLNHQREKIILVDLIISTNLKPKIVDSSSLEYQENNIENNYNDTEIKSQNQMQKQQSIGSSKYNNYMVQLISHSKYQNYDFPHVVDVEKWKDLLGEELFKDQEINEEYIENIVNSQFISSQKQEQYEKYGWKINNINQYIQQPTAYHAI</sequence>
<name>A0A0V0QDC9_PSEPJ</name>
<evidence type="ECO:0000313" key="2">
    <source>
        <dbReference type="Proteomes" id="UP000054937"/>
    </source>
</evidence>
<protein>
    <submittedName>
        <fullName evidence="1">Uncharacterized protein</fullName>
    </submittedName>
</protein>
<keyword evidence="2" id="KW-1185">Reference proteome</keyword>
<proteinExistence type="predicted"/>
<organism evidence="1 2">
    <name type="scientific">Pseudocohnilembus persalinus</name>
    <name type="common">Ciliate</name>
    <dbReference type="NCBI Taxonomy" id="266149"/>
    <lineage>
        <taxon>Eukaryota</taxon>
        <taxon>Sar</taxon>
        <taxon>Alveolata</taxon>
        <taxon>Ciliophora</taxon>
        <taxon>Intramacronucleata</taxon>
        <taxon>Oligohymenophorea</taxon>
        <taxon>Scuticociliatia</taxon>
        <taxon>Philasterida</taxon>
        <taxon>Pseudocohnilembidae</taxon>
        <taxon>Pseudocohnilembus</taxon>
    </lineage>
</organism>
<dbReference type="InParanoid" id="A0A0V0QDC9"/>
<reference evidence="1 2" key="1">
    <citation type="journal article" date="2015" name="Sci. Rep.">
        <title>Genome of the facultative scuticociliatosis pathogen Pseudocohnilembus persalinus provides insight into its virulence through horizontal gene transfer.</title>
        <authorList>
            <person name="Xiong J."/>
            <person name="Wang G."/>
            <person name="Cheng J."/>
            <person name="Tian M."/>
            <person name="Pan X."/>
            <person name="Warren A."/>
            <person name="Jiang C."/>
            <person name="Yuan D."/>
            <person name="Miao W."/>
        </authorList>
    </citation>
    <scope>NUCLEOTIDE SEQUENCE [LARGE SCALE GENOMIC DNA]</scope>
    <source>
        <strain evidence="1">36N120E</strain>
    </source>
</reference>
<dbReference type="EMBL" id="LDAU01000194">
    <property type="protein sequence ID" value="KRX00144.1"/>
    <property type="molecule type" value="Genomic_DNA"/>
</dbReference>
<accession>A0A0V0QDC9</accession>
<comment type="caution">
    <text evidence="1">The sequence shown here is derived from an EMBL/GenBank/DDBJ whole genome shotgun (WGS) entry which is preliminary data.</text>
</comment>
<evidence type="ECO:0000313" key="1">
    <source>
        <dbReference type="EMBL" id="KRX00144.1"/>
    </source>
</evidence>
<dbReference type="Proteomes" id="UP000054937">
    <property type="component" value="Unassembled WGS sequence"/>
</dbReference>
<gene>
    <name evidence="1" type="ORF">PPERSA_10643</name>
</gene>
<dbReference type="AlphaFoldDB" id="A0A0V0QDC9"/>